<feature type="compositionally biased region" description="Acidic residues" evidence="1">
    <location>
        <begin position="140"/>
        <end position="150"/>
    </location>
</feature>
<sequence length="629" mass="74437">MNHHKLSKKHVKKSVLPTDAYRKQQKKKEKKKKKKEKALQLENIISKKNPHKVKEKLDYLRTKEKQGKLLPVEKNKLKEYENLWNLIKEKVKNNEYVYNNNGYIFNLNEENKNEEISNSEKKSVSSKDDINISSSLYSSSDDDEDTDDDLKEIQNDDGKKEDDDFFLESLPSLPKGLPKEVIKLIENSKLPQPDNIRKMMENMYQTYGTTQLPVQNHNILLNNYTYNQVYYNLQNYYNNANVYNNIYPTVPYNKNYEKNLKNESVKNDNTLLSYPNSYLINGENNVSMTNQNYYTNNSNINTNVNKNIINNNTNMNEKLNINKDNEKLYNIEKTHNNNINHDDNKNDDDDNKNDDDDNKNDDDDNKNNDDDNKNDDDDNKNDDDNNNLCHDIINNDPFLKDKSKHKDIIQQASVSNDNPNFLKDKADINNSYNYMNYYYNYANNYINRNNYNPLNHGPYNPMYYYNYNNIKVNNQTTNLTNNNNSLISLYNHSNMNMMNYYGTNSNNGNVKNRGNFMRHKNIKGKDNHSDNNNKHNNNFNSHNNKTNYDLHTKKFINEEKNHKRNSINTKDEKQSSVQYFVPINLRLKNKLNDVCETKINTIDQRNKNVDENINIDQEYNKFIKEVNFN</sequence>
<reference evidence="3" key="2">
    <citation type="submission" date="2014-05" db="EMBL/GenBank/DDBJ databases">
        <title>The genome sequences of chimpanzee malaria parasites reveal the path to human adaptation.</title>
        <authorList>
            <person name="Otto T.D."/>
            <person name="Rayner J.C."/>
            <person name="Boehme U."/>
            <person name="Pain A."/>
            <person name="Spottiswoode N."/>
            <person name="Sanders M."/>
            <person name="Quail M."/>
            <person name="Ollomo B."/>
            <person name="Renaud F."/>
            <person name="Thomas A.W."/>
            <person name="Prugnolle F."/>
            <person name="Conway D.J."/>
            <person name="Newbold C."/>
            <person name="Berriman M."/>
        </authorList>
    </citation>
    <scope>NUCLEOTIDE SEQUENCE [LARGE SCALE GENOMIC DNA]</scope>
    <source>
        <strain evidence="3">CDC</strain>
    </source>
</reference>
<feature type="region of interest" description="Disordered" evidence="1">
    <location>
        <begin position="335"/>
        <end position="388"/>
    </location>
</feature>
<feature type="compositionally biased region" description="Low complexity" evidence="1">
    <location>
        <begin position="534"/>
        <end position="547"/>
    </location>
</feature>
<evidence type="ECO:0000313" key="4">
    <source>
        <dbReference type="Proteomes" id="UP000027581"/>
    </source>
</evidence>
<dbReference type="GO" id="GO:0006396">
    <property type="term" value="P:RNA processing"/>
    <property type="evidence" value="ECO:0007669"/>
    <property type="project" value="InterPro"/>
</dbReference>
<gene>
    <name evidence="3" type="ORF">PRCDC_1427400</name>
</gene>
<evidence type="ECO:0000256" key="1">
    <source>
        <dbReference type="SAM" id="MobiDB-lite"/>
    </source>
</evidence>
<feature type="region of interest" description="Disordered" evidence="1">
    <location>
        <begin position="1"/>
        <end position="38"/>
    </location>
</feature>
<feature type="compositionally biased region" description="Basic residues" evidence="1">
    <location>
        <begin position="23"/>
        <end position="36"/>
    </location>
</feature>
<name>A0A060RZR2_PLARE</name>
<feature type="compositionally biased region" description="Basic and acidic residues" evidence="1">
    <location>
        <begin position="523"/>
        <end position="533"/>
    </location>
</feature>
<organism evidence="3 4">
    <name type="scientific">Plasmodium reichenowi</name>
    <dbReference type="NCBI Taxonomy" id="5854"/>
    <lineage>
        <taxon>Eukaryota</taxon>
        <taxon>Sar</taxon>
        <taxon>Alveolata</taxon>
        <taxon>Apicomplexa</taxon>
        <taxon>Aconoidasida</taxon>
        <taxon>Haemosporida</taxon>
        <taxon>Plasmodiidae</taxon>
        <taxon>Plasmodium</taxon>
        <taxon>Plasmodium (Laverania)</taxon>
    </lineage>
</organism>
<dbReference type="EMBL" id="HG810775">
    <property type="protein sequence ID" value="CDO66748.1"/>
    <property type="molecule type" value="Genomic_DNA"/>
</dbReference>
<feature type="compositionally biased region" description="Basic residues" evidence="1">
    <location>
        <begin position="1"/>
        <end position="13"/>
    </location>
</feature>
<keyword evidence="4" id="KW-1185">Reference proteome</keyword>
<feature type="compositionally biased region" description="Acidic residues" evidence="1">
    <location>
        <begin position="372"/>
        <end position="385"/>
    </location>
</feature>
<dbReference type="VEuPathDB" id="PlasmoDB:PRG01_1428100"/>
<feature type="compositionally biased region" description="Basic and acidic residues" evidence="1">
    <location>
        <begin position="113"/>
        <end position="130"/>
    </location>
</feature>
<evidence type="ECO:0000259" key="2">
    <source>
        <dbReference type="Pfam" id="PF09429"/>
    </source>
</evidence>
<reference evidence="3" key="1">
    <citation type="submission" date="2014-01" db="EMBL/GenBank/DDBJ databases">
        <authorList>
            <person name="Aslett M."/>
        </authorList>
    </citation>
    <scope>NUCLEOTIDE SEQUENCE</scope>
    <source>
        <strain evidence="3">CDC</strain>
    </source>
</reference>
<feature type="compositionally biased region" description="Basic and acidic residues" evidence="1">
    <location>
        <begin position="151"/>
        <end position="162"/>
    </location>
</feature>
<feature type="domain" description="Wbp11/ELF5/Saf1 N-terminal" evidence="2">
    <location>
        <begin position="12"/>
        <end position="88"/>
    </location>
</feature>
<evidence type="ECO:0000313" key="3">
    <source>
        <dbReference type="EMBL" id="CDO66748.1"/>
    </source>
</evidence>
<dbReference type="Pfam" id="PF09429">
    <property type="entry name" value="Wbp11"/>
    <property type="match status" value="1"/>
</dbReference>
<feature type="region of interest" description="Disordered" evidence="1">
    <location>
        <begin position="522"/>
        <end position="547"/>
    </location>
</feature>
<protein>
    <submittedName>
        <fullName evidence="3">WW domain-binding protein 11, putative</fullName>
    </submittedName>
</protein>
<feature type="region of interest" description="Disordered" evidence="1">
    <location>
        <begin position="113"/>
        <end position="165"/>
    </location>
</feature>
<dbReference type="InterPro" id="IPR019007">
    <property type="entry name" value="Wbp11/ELF5/Saf1_N"/>
</dbReference>
<feature type="compositionally biased region" description="Acidic residues" evidence="1">
    <location>
        <begin position="345"/>
        <end position="364"/>
    </location>
</feature>
<dbReference type="VEuPathDB" id="PlasmoDB:PRCDC_1427400"/>
<feature type="compositionally biased region" description="Basic and acidic residues" evidence="1">
    <location>
        <begin position="335"/>
        <end position="344"/>
    </location>
</feature>
<dbReference type="Proteomes" id="UP000027581">
    <property type="component" value="Unassembled WGS sequence"/>
</dbReference>
<proteinExistence type="predicted"/>
<dbReference type="AlphaFoldDB" id="A0A060RZR2"/>
<accession>A0A060RZR2</accession>